<accession>A0AA39IDA8</accession>
<dbReference type="Proteomes" id="UP001175271">
    <property type="component" value="Unassembled WGS sequence"/>
</dbReference>
<reference evidence="1" key="1">
    <citation type="submission" date="2023-06" db="EMBL/GenBank/DDBJ databases">
        <title>Genomic analysis of the entomopathogenic nematode Steinernema hermaphroditum.</title>
        <authorList>
            <person name="Schwarz E.M."/>
            <person name="Heppert J.K."/>
            <person name="Baniya A."/>
            <person name="Schwartz H.T."/>
            <person name="Tan C.-H."/>
            <person name="Antoshechkin I."/>
            <person name="Sternberg P.W."/>
            <person name="Goodrich-Blair H."/>
            <person name="Dillman A.R."/>
        </authorList>
    </citation>
    <scope>NUCLEOTIDE SEQUENCE</scope>
    <source>
        <strain evidence="1">PS9179</strain>
        <tissue evidence="1">Whole animal</tissue>
    </source>
</reference>
<dbReference type="EMBL" id="JAUCMV010000001">
    <property type="protein sequence ID" value="KAK0422286.1"/>
    <property type="molecule type" value="Genomic_DNA"/>
</dbReference>
<comment type="caution">
    <text evidence="1">The sequence shown here is derived from an EMBL/GenBank/DDBJ whole genome shotgun (WGS) entry which is preliminary data.</text>
</comment>
<keyword evidence="2" id="KW-1185">Reference proteome</keyword>
<sequence>MFSGHYENLLQFNISFSVDMHRENGNDPSTVETFICELLRMNSEPPKKETSYEMRLKGSKLLAKKLDLTRGIFKKFGIYVQLMYSGKESQKAAVSRGSTVIRNICPHIEDPQITDLVDAVVVRAVNRRADTSKSRLSPTTRHPS</sequence>
<gene>
    <name evidence="1" type="ORF">QR680_007487</name>
</gene>
<dbReference type="AlphaFoldDB" id="A0AA39IDA8"/>
<proteinExistence type="predicted"/>
<protein>
    <submittedName>
        <fullName evidence="1">Uncharacterized protein</fullName>
    </submittedName>
</protein>
<organism evidence="1 2">
    <name type="scientific">Steinernema hermaphroditum</name>
    <dbReference type="NCBI Taxonomy" id="289476"/>
    <lineage>
        <taxon>Eukaryota</taxon>
        <taxon>Metazoa</taxon>
        <taxon>Ecdysozoa</taxon>
        <taxon>Nematoda</taxon>
        <taxon>Chromadorea</taxon>
        <taxon>Rhabditida</taxon>
        <taxon>Tylenchina</taxon>
        <taxon>Panagrolaimomorpha</taxon>
        <taxon>Strongyloidoidea</taxon>
        <taxon>Steinernematidae</taxon>
        <taxon>Steinernema</taxon>
    </lineage>
</organism>
<name>A0AA39IDA8_9BILA</name>
<evidence type="ECO:0000313" key="1">
    <source>
        <dbReference type="EMBL" id="KAK0422286.1"/>
    </source>
</evidence>
<evidence type="ECO:0000313" key="2">
    <source>
        <dbReference type="Proteomes" id="UP001175271"/>
    </source>
</evidence>